<feature type="domain" description="Exoribonuclease phosphorolytic" evidence="10">
    <location>
        <begin position="60"/>
        <end position="216"/>
    </location>
</feature>
<gene>
    <name evidence="11" type="ORF">BABINDRAFT_160207</name>
</gene>
<dbReference type="GO" id="GO:0006397">
    <property type="term" value="P:mRNA processing"/>
    <property type="evidence" value="ECO:0007669"/>
    <property type="project" value="EnsemblFungi"/>
</dbReference>
<evidence type="ECO:0000313" key="11">
    <source>
        <dbReference type="EMBL" id="ODQ81994.1"/>
    </source>
</evidence>
<dbReference type="OrthoDB" id="45882at2759"/>
<evidence type="ECO:0000256" key="6">
    <source>
        <dbReference type="ARBA" id="ARBA00022835"/>
    </source>
</evidence>
<sequence>MSETDSGLRPMAFAPDILARIAPELSLQRHLAIGLRPSLRNFHEFRPVQTGDGGLSRYTSSSQNDSPVLGSAVLKSGNTTVICGITAGIVEEKLSEQALAEAASVYPVVEIARGRMGAPTDEEMILSQKLFETVHHAGVLQKAALKVNVGIRSQNSDGTSEVFYPDQNSEDDLMFKPSREWSFVLYAHFQVFSREGPMFDLCWGALVKALQATQLPYAYIDERIADIKVPIRSRGHFGTVRENYMLACDYARSQPLEIAGKCGWSSSFGVVDAHSEESGDMSGDIQMDESAVLLADLQGEAEETNVVSRITVVTAGELLHNVSIVGGGATITKQFLKQAIEVSRRRAADLLA</sequence>
<dbReference type="Pfam" id="PF01138">
    <property type="entry name" value="RNase_PH"/>
    <property type="match status" value="1"/>
</dbReference>
<dbReference type="InterPro" id="IPR001247">
    <property type="entry name" value="ExoRNase_PH_dom1"/>
</dbReference>
<comment type="subcellular location">
    <subcellularLocation>
        <location evidence="1">Cytoplasm</location>
    </subcellularLocation>
    <subcellularLocation>
        <location evidence="2">Nucleus</location>
        <location evidence="2">Nucleolus</location>
    </subcellularLocation>
</comment>
<evidence type="ECO:0000256" key="4">
    <source>
        <dbReference type="ARBA" id="ARBA00022490"/>
    </source>
</evidence>
<evidence type="ECO:0000256" key="7">
    <source>
        <dbReference type="ARBA" id="ARBA00022884"/>
    </source>
</evidence>
<dbReference type="InterPro" id="IPR027408">
    <property type="entry name" value="PNPase/RNase_PH_dom_sf"/>
</dbReference>
<keyword evidence="5" id="KW-0698">rRNA processing</keyword>
<dbReference type="GO" id="GO:0005654">
    <property type="term" value="C:nucleoplasm"/>
    <property type="evidence" value="ECO:0007669"/>
    <property type="project" value="EnsemblFungi"/>
</dbReference>
<evidence type="ECO:0000259" key="10">
    <source>
        <dbReference type="Pfam" id="PF01138"/>
    </source>
</evidence>
<dbReference type="Gene3D" id="3.30.230.70">
    <property type="entry name" value="GHMP Kinase, N-terminal domain"/>
    <property type="match status" value="1"/>
</dbReference>
<dbReference type="AlphaFoldDB" id="A0A1E3QWW1"/>
<dbReference type="GeneID" id="30145968"/>
<dbReference type="GO" id="GO:0034473">
    <property type="term" value="P:U1 snRNA 3'-end processing"/>
    <property type="evidence" value="ECO:0007669"/>
    <property type="project" value="TreeGrafter"/>
</dbReference>
<evidence type="ECO:0000256" key="8">
    <source>
        <dbReference type="ARBA" id="ARBA00023242"/>
    </source>
</evidence>
<evidence type="ECO:0000256" key="2">
    <source>
        <dbReference type="ARBA" id="ARBA00004604"/>
    </source>
</evidence>
<evidence type="ECO:0000256" key="5">
    <source>
        <dbReference type="ARBA" id="ARBA00022552"/>
    </source>
</evidence>
<keyword evidence="4" id="KW-0963">Cytoplasm</keyword>
<comment type="similarity">
    <text evidence="3">Belongs to the RNase PH family.</text>
</comment>
<dbReference type="RefSeq" id="XP_018987322.1">
    <property type="nucleotide sequence ID" value="XM_019128115.1"/>
</dbReference>
<dbReference type="GO" id="GO:0034475">
    <property type="term" value="P:U4 snRNA 3'-end processing"/>
    <property type="evidence" value="ECO:0007669"/>
    <property type="project" value="TreeGrafter"/>
</dbReference>
<proteinExistence type="inferred from homology"/>
<keyword evidence="8" id="KW-0539">Nucleus</keyword>
<dbReference type="GO" id="GO:0071035">
    <property type="term" value="P:nuclear polyadenylation-dependent rRNA catabolic process"/>
    <property type="evidence" value="ECO:0007669"/>
    <property type="project" value="EnsemblFungi"/>
</dbReference>
<dbReference type="EMBL" id="KV454427">
    <property type="protein sequence ID" value="ODQ81994.1"/>
    <property type="molecule type" value="Genomic_DNA"/>
</dbReference>
<dbReference type="GO" id="GO:0034476">
    <property type="term" value="P:U5 snRNA 3'-end processing"/>
    <property type="evidence" value="ECO:0007669"/>
    <property type="project" value="TreeGrafter"/>
</dbReference>
<accession>A0A1E3QWW1</accession>
<dbReference type="GO" id="GO:0071038">
    <property type="term" value="P:TRAMP-dependent tRNA surveillance pathway"/>
    <property type="evidence" value="ECO:0007669"/>
    <property type="project" value="EnsemblFungi"/>
</dbReference>
<dbReference type="SUPFAM" id="SSF54211">
    <property type="entry name" value="Ribosomal protein S5 domain 2-like"/>
    <property type="match status" value="1"/>
</dbReference>
<organism evidence="11 12">
    <name type="scientific">Babjeviella inositovora NRRL Y-12698</name>
    <dbReference type="NCBI Taxonomy" id="984486"/>
    <lineage>
        <taxon>Eukaryota</taxon>
        <taxon>Fungi</taxon>
        <taxon>Dikarya</taxon>
        <taxon>Ascomycota</taxon>
        <taxon>Saccharomycotina</taxon>
        <taxon>Pichiomycetes</taxon>
        <taxon>Serinales incertae sedis</taxon>
        <taxon>Babjeviella</taxon>
    </lineage>
</organism>
<dbReference type="Proteomes" id="UP000094336">
    <property type="component" value="Unassembled WGS sequence"/>
</dbReference>
<dbReference type="GO" id="GO:0016075">
    <property type="term" value="P:rRNA catabolic process"/>
    <property type="evidence" value="ECO:0007669"/>
    <property type="project" value="TreeGrafter"/>
</dbReference>
<evidence type="ECO:0000313" key="12">
    <source>
        <dbReference type="Proteomes" id="UP000094336"/>
    </source>
</evidence>
<dbReference type="GO" id="GO:0071042">
    <property type="term" value="P:nuclear polyadenylation-dependent mRNA catabolic process"/>
    <property type="evidence" value="ECO:0007669"/>
    <property type="project" value="EnsemblFungi"/>
</dbReference>
<protein>
    <recommendedName>
        <fullName evidence="9">Ribosomal RNA-processing protein 43</fullName>
    </recommendedName>
</protein>
<dbReference type="GO" id="GO:0035925">
    <property type="term" value="F:mRNA 3'-UTR AU-rich region binding"/>
    <property type="evidence" value="ECO:0007669"/>
    <property type="project" value="TreeGrafter"/>
</dbReference>
<evidence type="ECO:0000256" key="9">
    <source>
        <dbReference type="ARBA" id="ARBA00030617"/>
    </source>
</evidence>
<evidence type="ECO:0000256" key="1">
    <source>
        <dbReference type="ARBA" id="ARBA00004496"/>
    </source>
</evidence>
<dbReference type="GO" id="GO:0005730">
    <property type="term" value="C:nucleolus"/>
    <property type="evidence" value="ECO:0007669"/>
    <property type="project" value="UniProtKB-SubCell"/>
</dbReference>
<dbReference type="PANTHER" id="PTHR11097">
    <property type="entry name" value="EXOSOME COMPLEX EXONUCLEASE RIBOSOMAL RNA PROCESSING PROTEIN"/>
    <property type="match status" value="1"/>
</dbReference>
<reference evidence="12" key="1">
    <citation type="submission" date="2016-05" db="EMBL/GenBank/DDBJ databases">
        <title>Comparative genomics of biotechnologically important yeasts.</title>
        <authorList>
            <consortium name="DOE Joint Genome Institute"/>
            <person name="Riley R."/>
            <person name="Haridas S."/>
            <person name="Wolfe K.H."/>
            <person name="Lopes M.R."/>
            <person name="Hittinger C.T."/>
            <person name="Goker M."/>
            <person name="Salamov A."/>
            <person name="Wisecaver J."/>
            <person name="Long T.M."/>
            <person name="Aerts A.L."/>
            <person name="Barry K."/>
            <person name="Choi C."/>
            <person name="Clum A."/>
            <person name="Coughlan A.Y."/>
            <person name="Deshpande S."/>
            <person name="Douglass A.P."/>
            <person name="Hanson S.J."/>
            <person name="Klenk H.-P."/>
            <person name="Labutti K."/>
            <person name="Lapidus A."/>
            <person name="Lindquist E."/>
            <person name="Lipzen A."/>
            <person name="Meier-Kolthoff J.P."/>
            <person name="Ohm R.A."/>
            <person name="Otillar R.P."/>
            <person name="Pangilinan J."/>
            <person name="Peng Y."/>
            <person name="Rokas A."/>
            <person name="Rosa C.A."/>
            <person name="Scheuner C."/>
            <person name="Sibirny A.A."/>
            <person name="Slot J.C."/>
            <person name="Stielow J.B."/>
            <person name="Sun H."/>
            <person name="Kurtzman C.P."/>
            <person name="Blackwell M."/>
            <person name="Grigoriev I.V."/>
            <person name="Jeffries T.W."/>
        </authorList>
    </citation>
    <scope>NUCLEOTIDE SEQUENCE [LARGE SCALE GENOMIC DNA]</scope>
    <source>
        <strain evidence="12">NRRL Y-12698</strain>
    </source>
</reference>
<keyword evidence="6" id="KW-0271">Exosome</keyword>
<dbReference type="GO" id="GO:0000467">
    <property type="term" value="P:exonucleolytic trimming to generate mature 3'-end of 5.8S rRNA from tricistronic rRNA transcript (SSU-rRNA, 5.8S rRNA, LSU-rRNA)"/>
    <property type="evidence" value="ECO:0007669"/>
    <property type="project" value="EnsemblFungi"/>
</dbReference>
<dbReference type="CDD" id="cd11358">
    <property type="entry name" value="RNase_PH"/>
    <property type="match status" value="1"/>
</dbReference>
<dbReference type="GO" id="GO:0000177">
    <property type="term" value="C:cytoplasmic exosome (RNase complex)"/>
    <property type="evidence" value="ECO:0007669"/>
    <property type="project" value="EnsemblFungi"/>
</dbReference>
<keyword evidence="12" id="KW-1185">Reference proteome</keyword>
<dbReference type="InterPro" id="IPR050590">
    <property type="entry name" value="Exosome_comp_Rrp42_subfam"/>
</dbReference>
<dbReference type="GO" id="GO:0071028">
    <property type="term" value="P:nuclear mRNA surveillance"/>
    <property type="evidence" value="ECO:0007669"/>
    <property type="project" value="TreeGrafter"/>
</dbReference>
<dbReference type="PANTHER" id="PTHR11097:SF9">
    <property type="entry name" value="EXOSOME COMPLEX COMPONENT RRP43"/>
    <property type="match status" value="1"/>
</dbReference>
<dbReference type="InterPro" id="IPR020568">
    <property type="entry name" value="Ribosomal_Su5_D2-typ_SF"/>
</dbReference>
<dbReference type="STRING" id="984486.A0A1E3QWW1"/>
<keyword evidence="7" id="KW-0694">RNA-binding</keyword>
<dbReference type="GO" id="GO:0000176">
    <property type="term" value="C:nuclear exosome (RNase complex)"/>
    <property type="evidence" value="ECO:0007669"/>
    <property type="project" value="EnsemblFungi"/>
</dbReference>
<name>A0A1E3QWW1_9ASCO</name>
<evidence type="ECO:0000256" key="3">
    <source>
        <dbReference type="ARBA" id="ARBA00006678"/>
    </source>
</evidence>